<organism evidence="2 3">
    <name type="scientific">Basidiobolus ranarum</name>
    <dbReference type="NCBI Taxonomy" id="34480"/>
    <lineage>
        <taxon>Eukaryota</taxon>
        <taxon>Fungi</taxon>
        <taxon>Fungi incertae sedis</taxon>
        <taxon>Zoopagomycota</taxon>
        <taxon>Entomophthoromycotina</taxon>
        <taxon>Basidiobolomycetes</taxon>
        <taxon>Basidiobolales</taxon>
        <taxon>Basidiobolaceae</taxon>
        <taxon>Basidiobolus</taxon>
    </lineage>
</organism>
<proteinExistence type="predicted"/>
<evidence type="ECO:0000256" key="1">
    <source>
        <dbReference type="SAM" id="MobiDB-lite"/>
    </source>
</evidence>
<feature type="region of interest" description="Disordered" evidence="1">
    <location>
        <begin position="1020"/>
        <end position="1129"/>
    </location>
</feature>
<evidence type="ECO:0000313" key="3">
    <source>
        <dbReference type="Proteomes" id="UP001479436"/>
    </source>
</evidence>
<feature type="compositionally biased region" description="Polar residues" evidence="1">
    <location>
        <begin position="1032"/>
        <end position="1052"/>
    </location>
</feature>
<feature type="compositionally biased region" description="Acidic residues" evidence="1">
    <location>
        <begin position="1116"/>
        <end position="1129"/>
    </location>
</feature>
<name>A0ABR2WG36_9FUNG</name>
<keyword evidence="3" id="KW-1185">Reference proteome</keyword>
<gene>
    <name evidence="2" type="ORF">K7432_015417</name>
</gene>
<dbReference type="EMBL" id="JASJQH010002086">
    <property type="protein sequence ID" value="KAK9760491.1"/>
    <property type="molecule type" value="Genomic_DNA"/>
</dbReference>
<protein>
    <submittedName>
        <fullName evidence="2">Uncharacterized protein</fullName>
    </submittedName>
</protein>
<feature type="compositionally biased region" description="Low complexity" evidence="1">
    <location>
        <begin position="1053"/>
        <end position="1064"/>
    </location>
</feature>
<feature type="compositionally biased region" description="Low complexity" evidence="1">
    <location>
        <begin position="1021"/>
        <end position="1031"/>
    </location>
</feature>
<feature type="compositionally biased region" description="Polar residues" evidence="1">
    <location>
        <begin position="1067"/>
        <end position="1076"/>
    </location>
</feature>
<accession>A0ABR2WG36</accession>
<reference evidence="2 3" key="1">
    <citation type="submission" date="2023-04" db="EMBL/GenBank/DDBJ databases">
        <title>Genome of Basidiobolus ranarum AG-B5.</title>
        <authorList>
            <person name="Stajich J.E."/>
            <person name="Carter-House D."/>
            <person name="Gryganskyi A."/>
        </authorList>
    </citation>
    <scope>NUCLEOTIDE SEQUENCE [LARGE SCALE GENOMIC DNA]</scope>
    <source>
        <strain evidence="2 3">AG-B5</strain>
    </source>
</reference>
<dbReference type="Proteomes" id="UP001479436">
    <property type="component" value="Unassembled WGS sequence"/>
</dbReference>
<comment type="caution">
    <text evidence="2">The sequence shown here is derived from an EMBL/GenBank/DDBJ whole genome shotgun (WGS) entry which is preliminary data.</text>
</comment>
<sequence>MGLRLSLSRRGYTSKKVVVPGETFKKKVSYPPVNGLKKIYIDGKPTRTKVRIPGKTVIKKIRIPEEYGYKRIIVPGQTITKKVRVPGGTKKYKYKTKTTYKLETKTVPGGTTIKTTQTPGQTVTRKIRTDPRYTYKRVPVKGAIIKKKFKIPGRTVKTRVPIDAEYKYIKYTVPGGTKVVKTRVPGKISREKIRIPGEYGYKTVKQIVPPTYKKIYVPGKTIIQKVLVPTGKPVDVYLPPNQEYVEEFYDERTGTYVHRLKHCTWDVDQKQYKCVVEKDSIDEYLQPDVSPERNVPREQHYVEEYYDEITRSIRRRYRICSWRSDIRDTVCRTEEIGPIRPADQPIADPGTSITNVYLPPDRVYTEEYLDETTNTVRRKLRICTWNVEDKRYTCTSRGIDDNTDSGVKTIITEFVDTITGVFHFQNRECKLSSEGAQRECTDDNGVSSDGYRPLRPTDQTYRDTDVKKFANDIIRDDFRIETVYWPEDSSSTSNQRIYVYQYLDKPSKRYKRRLMICRLRKANKQWECATSIDKVLDSPIDIAQVNPRNEKVNTIKLTSVNEVETIHLSTDTNYPSDRIYVQEYLDPITNGIQQRVKVCKFAKNSWECTMLDTGSTYGQLSQTDITVDEEETVDLYIDSTSGKITRKAKVCKTKYKNQCENKVSKFGGYKPLVADRSGYSPELSLYSGIKLQSLYWPETNLNVPVPDRVYVYEFIDQTVTQVERRTVICRYDPDSQTWLYTSVPAEKLSSPIDFNKLNRPDQDKEIISLRNGNSKELIHISSGKYAYGALPADRIYIQEYFESTTGFIRRRVKTCSFDGKLQQWRCQDKSEELGGTDPFANTVQLPSDRTYVEEYINSDTGRKSTKTTICRYDISKRDWNCSSSVKNTTVDNLGADLGSSWTDENSAFDGDDSSWSEYIDTQEIYDPSTGARRTRSKVCKLDSAGKWKCTANKNNGFRFNDDSDFEGFSGASSEDSDFDLLNDLEFRSNEFNGIGGLSRQSQSEDFLDDDFDIESLRKYQSSSLNSENSNSKTGYSLSQKGKTHTKGGNSSAKKGNTNTKGNKTPSKESGSYSQMTPKDLESKGTKKNTGYSSPVARYEEAPTEINTKEIGGYNDNETDSELEDIAVSY</sequence>
<evidence type="ECO:0000313" key="2">
    <source>
        <dbReference type="EMBL" id="KAK9760491.1"/>
    </source>
</evidence>